<reference evidence="1" key="1">
    <citation type="journal article" date="2022" name="bioRxiv">
        <title>Genomics of Preaxostyla Flagellates Illuminates Evolutionary Transitions and the Path Towards Mitochondrial Loss.</title>
        <authorList>
            <person name="Novak L.V.F."/>
            <person name="Treitli S.C."/>
            <person name="Pyrih J."/>
            <person name="Halakuc P."/>
            <person name="Pipaliya S.V."/>
            <person name="Vacek V."/>
            <person name="Brzon O."/>
            <person name="Soukal P."/>
            <person name="Eme L."/>
            <person name="Dacks J.B."/>
            <person name="Karnkowska A."/>
            <person name="Elias M."/>
            <person name="Hampl V."/>
        </authorList>
    </citation>
    <scope>NUCLEOTIDE SEQUENCE</scope>
    <source>
        <strain evidence="1">RCP-MX</strain>
    </source>
</reference>
<sequence>MSVAKALTDRCPYSDPESLNIWLNEAFQLSMHVWARSHRFLTGAGLRLPKFKLIFLVPRDYRIGAPWKMPGADATCSNHSR</sequence>
<keyword evidence="2" id="KW-1185">Reference proteome</keyword>
<evidence type="ECO:0000313" key="2">
    <source>
        <dbReference type="Proteomes" id="UP001141327"/>
    </source>
</evidence>
<evidence type="ECO:0000313" key="1">
    <source>
        <dbReference type="EMBL" id="KAJ4455908.1"/>
    </source>
</evidence>
<comment type="caution">
    <text evidence="1">The sequence shown here is derived from an EMBL/GenBank/DDBJ whole genome shotgun (WGS) entry which is preliminary data.</text>
</comment>
<organism evidence="1 2">
    <name type="scientific">Paratrimastix pyriformis</name>
    <dbReference type="NCBI Taxonomy" id="342808"/>
    <lineage>
        <taxon>Eukaryota</taxon>
        <taxon>Metamonada</taxon>
        <taxon>Preaxostyla</taxon>
        <taxon>Paratrimastigidae</taxon>
        <taxon>Paratrimastix</taxon>
    </lineage>
</organism>
<accession>A0ABQ8U9D4</accession>
<proteinExistence type="predicted"/>
<gene>
    <name evidence="1" type="ORF">PAPYR_9037</name>
</gene>
<dbReference type="Proteomes" id="UP001141327">
    <property type="component" value="Unassembled WGS sequence"/>
</dbReference>
<protein>
    <submittedName>
        <fullName evidence="1">Uncharacterized protein</fullName>
    </submittedName>
</protein>
<dbReference type="EMBL" id="JAPMOS010000089">
    <property type="protein sequence ID" value="KAJ4455908.1"/>
    <property type="molecule type" value="Genomic_DNA"/>
</dbReference>
<name>A0ABQ8U9D4_9EUKA</name>